<evidence type="ECO:0000313" key="3">
    <source>
        <dbReference type="Proteomes" id="UP000479000"/>
    </source>
</evidence>
<dbReference type="EMBL" id="CADCXU010014811">
    <property type="protein sequence ID" value="CAB0004293.1"/>
    <property type="molecule type" value="Genomic_DNA"/>
</dbReference>
<dbReference type="PANTHER" id="PTHR23278">
    <property type="entry name" value="SIDESTEP PROTEIN"/>
    <property type="match status" value="1"/>
</dbReference>
<evidence type="ECO:0000259" key="1">
    <source>
        <dbReference type="PROSITE" id="PS50835"/>
    </source>
</evidence>
<gene>
    <name evidence="2" type="ORF">NTEN_LOCUS9770</name>
</gene>
<organism evidence="2 3">
    <name type="scientific">Nesidiocoris tenuis</name>
    <dbReference type="NCBI Taxonomy" id="355587"/>
    <lineage>
        <taxon>Eukaryota</taxon>
        <taxon>Metazoa</taxon>
        <taxon>Ecdysozoa</taxon>
        <taxon>Arthropoda</taxon>
        <taxon>Hexapoda</taxon>
        <taxon>Insecta</taxon>
        <taxon>Pterygota</taxon>
        <taxon>Neoptera</taxon>
        <taxon>Paraneoptera</taxon>
        <taxon>Hemiptera</taxon>
        <taxon>Heteroptera</taxon>
        <taxon>Panheteroptera</taxon>
        <taxon>Cimicomorpha</taxon>
        <taxon>Miridae</taxon>
        <taxon>Dicyphina</taxon>
        <taxon>Nesidiocoris</taxon>
    </lineage>
</organism>
<reference evidence="2 3" key="1">
    <citation type="submission" date="2020-02" db="EMBL/GenBank/DDBJ databases">
        <authorList>
            <person name="Ferguson B K."/>
        </authorList>
    </citation>
    <scope>NUCLEOTIDE SEQUENCE [LARGE SCALE GENOMIC DNA]</scope>
</reference>
<dbReference type="PANTHER" id="PTHR23278:SF19">
    <property type="entry name" value="OBSCURIN"/>
    <property type="match status" value="1"/>
</dbReference>
<protein>
    <recommendedName>
        <fullName evidence="1">Ig-like domain-containing protein</fullName>
    </recommendedName>
</protein>
<dbReference type="InterPro" id="IPR036179">
    <property type="entry name" value="Ig-like_dom_sf"/>
</dbReference>
<accession>A0A6H5GLL5</accession>
<dbReference type="InterPro" id="IPR007110">
    <property type="entry name" value="Ig-like_dom"/>
</dbReference>
<dbReference type="AlphaFoldDB" id="A0A6H5GLL5"/>
<dbReference type="InterPro" id="IPR013783">
    <property type="entry name" value="Ig-like_fold"/>
</dbReference>
<proteinExistence type="predicted"/>
<feature type="domain" description="Ig-like" evidence="1">
    <location>
        <begin position="50"/>
        <end position="144"/>
    </location>
</feature>
<dbReference type="OrthoDB" id="10055806at2759"/>
<sequence length="211" mass="24263">SEPTPTSTHQVLSCFTNGSGDVEVHGWGRREVISLETEKFSFTVNWRGKCLVDGIERLLRERNFWEYGPKTNLFLMMDTSLDSRGGKGSGSDVGMHWKDDSVLDGRSYFRTTTEPATLSINNIQETDEAIYRCRVDFKTSQTRNYRVKLIVVAMENTIKKKKFKIKFKFITRSTELCMRVSHDIAAYYSTENYGSAMQVRISFVVDHVLQL</sequence>
<dbReference type="SUPFAM" id="SSF48726">
    <property type="entry name" value="Immunoglobulin"/>
    <property type="match status" value="1"/>
</dbReference>
<feature type="non-terminal residue" evidence="2">
    <location>
        <position position="1"/>
    </location>
</feature>
<keyword evidence="3" id="KW-1185">Reference proteome</keyword>
<dbReference type="Proteomes" id="UP000479000">
    <property type="component" value="Unassembled WGS sequence"/>
</dbReference>
<name>A0A6H5GLL5_9HEMI</name>
<dbReference type="Gene3D" id="2.60.40.10">
    <property type="entry name" value="Immunoglobulins"/>
    <property type="match status" value="1"/>
</dbReference>
<evidence type="ECO:0000313" key="2">
    <source>
        <dbReference type="EMBL" id="CAB0004293.1"/>
    </source>
</evidence>
<dbReference type="PROSITE" id="PS50835">
    <property type="entry name" value="IG_LIKE"/>
    <property type="match status" value="1"/>
</dbReference>